<dbReference type="PANTHER" id="PTHR30160:SF22">
    <property type="entry name" value="LIPOPOLYSACCHARIDE CORE BIOSYNTHESIS PROTEIN"/>
    <property type="match status" value="1"/>
</dbReference>
<evidence type="ECO:0000256" key="1">
    <source>
        <dbReference type="ARBA" id="ARBA00022676"/>
    </source>
</evidence>
<dbReference type="CDD" id="cd03789">
    <property type="entry name" value="GT9_LPS_heptosyltransferase"/>
    <property type="match status" value="1"/>
</dbReference>
<keyword evidence="1" id="KW-0328">Glycosyltransferase</keyword>
<evidence type="ECO:0000313" key="4">
    <source>
        <dbReference type="Proteomes" id="UP000003160"/>
    </source>
</evidence>
<sequence length="348" mass="39430">MKTEHILVIRFSAMGDVAMTVPVLYSVAKQYPHVRFTMLSRPFARPFFENLAPNVSFMGADTHHEYHGIKGLNALYRRLKAKNFTAVADLHNVLRTNYLRMLFNIDQCRVAHLNKHRQQRKQLTAIKNKVLKPLPTAFENYAQVFEDLGYPVTLDFTSIFNSNKATLRQLPEAIGEKKIFQQWIGIAPFAAHRPKTYPLELMIKVIEQISAKHPSCRIFLFGGGDREMQTINSITAQHANCINASSLLNGLNQELILMKNLDVMVSMDSANMHLASLVGTPVVSIWGATHPYAGFMGWNQPAENAVQIDLSCRPCSIFGKKDCIRKDYACLFNISPETIVERVENHLK</sequence>
<comment type="caution">
    <text evidence="3">The sequence shown here is derived from an EMBL/GenBank/DDBJ whole genome shotgun (WGS) entry which is preliminary data.</text>
</comment>
<dbReference type="RefSeq" id="WP_007174645.1">
    <property type="nucleotide sequence ID" value="NZ_GG704782.1"/>
</dbReference>
<dbReference type="Proteomes" id="UP000003160">
    <property type="component" value="Unassembled WGS sequence"/>
</dbReference>
<dbReference type="Gene3D" id="3.40.50.2000">
    <property type="entry name" value="Glycogen Phosphorylase B"/>
    <property type="match status" value="2"/>
</dbReference>
<dbReference type="InterPro" id="IPR002201">
    <property type="entry name" value="Glyco_trans_9"/>
</dbReference>
<gene>
    <name evidence="3" type="ORF">HMPREF0645_0296</name>
</gene>
<dbReference type="GO" id="GO:0008713">
    <property type="term" value="F:ADP-heptose-lipopolysaccharide heptosyltransferase activity"/>
    <property type="evidence" value="ECO:0007669"/>
    <property type="project" value="TreeGrafter"/>
</dbReference>
<organism evidence="3 4">
    <name type="scientific">Hallella bergensis DSM 17361</name>
    <dbReference type="NCBI Taxonomy" id="585502"/>
    <lineage>
        <taxon>Bacteria</taxon>
        <taxon>Pseudomonadati</taxon>
        <taxon>Bacteroidota</taxon>
        <taxon>Bacteroidia</taxon>
        <taxon>Bacteroidales</taxon>
        <taxon>Prevotellaceae</taxon>
        <taxon>Hallella</taxon>
    </lineage>
</organism>
<dbReference type="HOGENOM" id="CLU_038371_3_0_10"/>
<dbReference type="Pfam" id="PF01075">
    <property type="entry name" value="Glyco_transf_9"/>
    <property type="match status" value="1"/>
</dbReference>
<evidence type="ECO:0000313" key="3">
    <source>
        <dbReference type="EMBL" id="EFA45271.1"/>
    </source>
</evidence>
<dbReference type="EMBL" id="ACKS01000017">
    <property type="protein sequence ID" value="EFA45271.1"/>
    <property type="molecule type" value="Genomic_DNA"/>
</dbReference>
<reference evidence="3 4" key="1">
    <citation type="submission" date="2009-10" db="EMBL/GenBank/DDBJ databases">
        <authorList>
            <person name="Qin X."/>
            <person name="Bachman B."/>
            <person name="Battles P."/>
            <person name="Bell A."/>
            <person name="Bess C."/>
            <person name="Bickham C."/>
            <person name="Chaboub L."/>
            <person name="Chen D."/>
            <person name="Coyle M."/>
            <person name="Deiros D.R."/>
            <person name="Dinh H."/>
            <person name="Forbes L."/>
            <person name="Fowler G."/>
            <person name="Francisco L."/>
            <person name="Fu Q."/>
            <person name="Gubbala S."/>
            <person name="Hale W."/>
            <person name="Han Y."/>
            <person name="Hemphill L."/>
            <person name="Highlander S.K."/>
            <person name="Hirani K."/>
            <person name="Hogues M."/>
            <person name="Jackson L."/>
            <person name="Jakkamsetti A."/>
            <person name="Javaid M."/>
            <person name="Jiang H."/>
            <person name="Korchina V."/>
            <person name="Kovar C."/>
            <person name="Lara F."/>
            <person name="Lee S."/>
            <person name="Mata R."/>
            <person name="Mathew T."/>
            <person name="Moen C."/>
            <person name="Morales K."/>
            <person name="Munidasa M."/>
            <person name="Nazareth L."/>
            <person name="Ngo R."/>
            <person name="Nguyen L."/>
            <person name="Okwuonu G."/>
            <person name="Ongeri F."/>
            <person name="Patil S."/>
            <person name="Petrosino J."/>
            <person name="Pham C."/>
            <person name="Pham P."/>
            <person name="Pu L.-L."/>
            <person name="Puazo M."/>
            <person name="Raj R."/>
            <person name="Reid J."/>
            <person name="Rouhana J."/>
            <person name="Saada N."/>
            <person name="Shang Y."/>
            <person name="Simmons D."/>
            <person name="Thornton R."/>
            <person name="Warren J."/>
            <person name="Weissenberger G."/>
            <person name="Zhang J."/>
            <person name="Zhang L."/>
            <person name="Zhou C."/>
            <person name="Zhu D."/>
            <person name="Muzny D."/>
            <person name="Worley K."/>
            <person name="Gibbs R."/>
        </authorList>
    </citation>
    <scope>NUCLEOTIDE SEQUENCE [LARGE SCALE GENOMIC DNA]</scope>
    <source>
        <strain evidence="3 4">DSM 17361</strain>
    </source>
</reference>
<protein>
    <submittedName>
        <fullName evidence="3">Heptosyltransferase</fullName>
    </submittedName>
</protein>
<proteinExistence type="predicted"/>
<dbReference type="eggNOG" id="COG0859">
    <property type="taxonomic scope" value="Bacteria"/>
</dbReference>
<dbReference type="GO" id="GO:0005829">
    <property type="term" value="C:cytosol"/>
    <property type="evidence" value="ECO:0007669"/>
    <property type="project" value="TreeGrafter"/>
</dbReference>
<dbReference type="InterPro" id="IPR051199">
    <property type="entry name" value="LPS_LOS_Heptosyltrfase"/>
</dbReference>
<dbReference type="AlphaFoldDB" id="D1PTL1"/>
<dbReference type="GO" id="GO:0009244">
    <property type="term" value="P:lipopolysaccharide core region biosynthetic process"/>
    <property type="evidence" value="ECO:0007669"/>
    <property type="project" value="TreeGrafter"/>
</dbReference>
<keyword evidence="4" id="KW-1185">Reference proteome</keyword>
<evidence type="ECO:0000256" key="2">
    <source>
        <dbReference type="ARBA" id="ARBA00022679"/>
    </source>
</evidence>
<dbReference type="OrthoDB" id="9768048at2"/>
<accession>D1PTL1</accession>
<keyword evidence="2 3" id="KW-0808">Transferase</keyword>
<name>D1PTL1_9BACT</name>
<dbReference type="SUPFAM" id="SSF53756">
    <property type="entry name" value="UDP-Glycosyltransferase/glycogen phosphorylase"/>
    <property type="match status" value="1"/>
</dbReference>
<dbReference type="PANTHER" id="PTHR30160">
    <property type="entry name" value="TETRAACYLDISACCHARIDE 4'-KINASE-RELATED"/>
    <property type="match status" value="1"/>
</dbReference>